<dbReference type="InterPro" id="IPR029065">
    <property type="entry name" value="Enolase_C-like"/>
</dbReference>
<dbReference type="EC" id="4.2.1.113" evidence="5 6"/>
<dbReference type="Gene3D" id="3.20.20.120">
    <property type="entry name" value="Enolase-like C-terminal domain"/>
    <property type="match status" value="1"/>
</dbReference>
<comment type="caution">
    <text evidence="8">The sequence shown here is derived from an EMBL/GenBank/DDBJ whole genome shotgun (WGS) entry which is preliminary data.</text>
</comment>
<dbReference type="RefSeq" id="WP_268209967.1">
    <property type="nucleotide sequence ID" value="NZ_JANSKK010000007.1"/>
</dbReference>
<dbReference type="EMBL" id="JANSKX010000010">
    <property type="protein sequence ID" value="MCY1594238.1"/>
    <property type="molecule type" value="Genomic_DNA"/>
</dbReference>
<evidence type="ECO:0000256" key="1">
    <source>
        <dbReference type="ARBA" id="ARBA00001968"/>
    </source>
</evidence>
<dbReference type="GO" id="GO:0046872">
    <property type="term" value="F:metal ion binding"/>
    <property type="evidence" value="ECO:0007669"/>
    <property type="project" value="UniProtKB-KW"/>
</dbReference>
<name>A0A9Q4H1Q6_9STAP</name>
<reference evidence="8" key="1">
    <citation type="journal article" date="2022" name="Int. J. Mol. Sci.">
        <title>Phenotypic and genotypic virulence characterisation of Staphylococcus pettenkoferi strains isolated from human bloodstream and diabetic foot infections.</title>
        <authorList>
            <person name="Magnan C."/>
        </authorList>
    </citation>
    <scope>NUCLEOTIDE SEQUENCE</scope>
    <source>
        <strain evidence="8">NSP020P</strain>
    </source>
</reference>
<dbReference type="InterPro" id="IPR036849">
    <property type="entry name" value="Enolase-like_C_sf"/>
</dbReference>
<evidence type="ECO:0000259" key="7">
    <source>
        <dbReference type="Pfam" id="PF13378"/>
    </source>
</evidence>
<keyword evidence="4 8" id="KW-0456">Lyase</keyword>
<proteinExistence type="predicted"/>
<keyword evidence="3" id="KW-0460">Magnesium</keyword>
<dbReference type="Gene3D" id="3.30.390.10">
    <property type="entry name" value="Enolase-like, N-terminal domain"/>
    <property type="match status" value="1"/>
</dbReference>
<dbReference type="GO" id="GO:0009234">
    <property type="term" value="P:menaquinone biosynthetic process"/>
    <property type="evidence" value="ECO:0007669"/>
    <property type="project" value="UniProtKB-UniRule"/>
</dbReference>
<feature type="domain" description="Enolase C-terminal" evidence="7">
    <location>
        <begin position="135"/>
        <end position="293"/>
    </location>
</feature>
<dbReference type="SFLD" id="SFLDG00180">
    <property type="entry name" value="muconate_cycloisomerase"/>
    <property type="match status" value="1"/>
</dbReference>
<dbReference type="InterPro" id="IPR029017">
    <property type="entry name" value="Enolase-like_N"/>
</dbReference>
<accession>A0A9Q4H1Q6</accession>
<dbReference type="SUPFAM" id="SSF54826">
    <property type="entry name" value="Enolase N-terminal domain-like"/>
    <property type="match status" value="1"/>
</dbReference>
<dbReference type="AlphaFoldDB" id="A0A9Q4H1Q6"/>
<comment type="cofactor">
    <cofactor evidence="1">
        <name>a divalent metal cation</name>
        <dbReference type="ChEBI" id="CHEBI:60240"/>
    </cofactor>
</comment>
<dbReference type="PANTHER" id="PTHR48073:SF5">
    <property type="entry name" value="O-SUCCINYLBENZOATE SYNTHASE"/>
    <property type="match status" value="1"/>
</dbReference>
<evidence type="ECO:0000313" key="8">
    <source>
        <dbReference type="EMBL" id="MCY1594238.1"/>
    </source>
</evidence>
<evidence type="ECO:0000256" key="3">
    <source>
        <dbReference type="ARBA" id="ARBA00022842"/>
    </source>
</evidence>
<evidence type="ECO:0000256" key="5">
    <source>
        <dbReference type="ARBA" id="ARBA00029491"/>
    </source>
</evidence>
<dbReference type="Pfam" id="PF13378">
    <property type="entry name" value="MR_MLE_C"/>
    <property type="match status" value="1"/>
</dbReference>
<evidence type="ECO:0000313" key="9">
    <source>
        <dbReference type="Proteomes" id="UP001081438"/>
    </source>
</evidence>
<sequence>MYIVDATFYDMNAAFKQPIVTPKIRLERRKALVVELNMNDGESYFGECNAFETDWYAPTTIADVEADIRAWLASIRGKDFSTYEAALKLADRLQTTDARHVIVMAFYTMFHSLGEVVVDYGATVSGLTDEQLVKLEQTRPQRVKLKWTPHVLKDVQRLQSLSHQPAIAIDANESLGEADISTAMKLQDQHILYIEEPFKVLNEEQLEAMNQAMPIAIDEKATDLSQIKALVRDYPISVVVVKPFRLGGIDRALEILKWLSDHGIRSVVGGMYEYGLSRYFTALLAQYASLPSDITPSGYYYDMDFVQDSGLLENGQLKFSKPVVDKQVLEDPR</sequence>
<dbReference type="PANTHER" id="PTHR48073">
    <property type="entry name" value="O-SUCCINYLBENZOATE SYNTHASE-RELATED"/>
    <property type="match status" value="1"/>
</dbReference>
<dbReference type="SUPFAM" id="SSF51604">
    <property type="entry name" value="Enolase C-terminal domain-like"/>
    <property type="match status" value="1"/>
</dbReference>
<dbReference type="NCBIfam" id="TIGR01928">
    <property type="entry name" value="menC_lowGC_arch"/>
    <property type="match status" value="1"/>
</dbReference>
<dbReference type="SFLD" id="SFLDF00009">
    <property type="entry name" value="o-succinylbenzoate_synthase"/>
    <property type="match status" value="1"/>
</dbReference>
<dbReference type="SFLD" id="SFLDS00001">
    <property type="entry name" value="Enolase"/>
    <property type="match status" value="1"/>
</dbReference>
<evidence type="ECO:0000256" key="2">
    <source>
        <dbReference type="ARBA" id="ARBA00022723"/>
    </source>
</evidence>
<organism evidence="8 9">
    <name type="scientific">Staphylococcus pettenkoferi</name>
    <dbReference type="NCBI Taxonomy" id="170573"/>
    <lineage>
        <taxon>Bacteria</taxon>
        <taxon>Bacillati</taxon>
        <taxon>Bacillota</taxon>
        <taxon>Bacilli</taxon>
        <taxon>Bacillales</taxon>
        <taxon>Staphylococcaceae</taxon>
        <taxon>Staphylococcus</taxon>
    </lineage>
</organism>
<dbReference type="GO" id="GO:0043748">
    <property type="term" value="F:O-succinylbenzoate synthase activity"/>
    <property type="evidence" value="ECO:0007669"/>
    <property type="project" value="UniProtKB-EC"/>
</dbReference>
<gene>
    <name evidence="8" type="primary">menC</name>
    <name evidence="8" type="ORF">NW112_03170</name>
</gene>
<evidence type="ECO:0000256" key="6">
    <source>
        <dbReference type="NCBIfam" id="TIGR01928"/>
    </source>
</evidence>
<evidence type="ECO:0000256" key="4">
    <source>
        <dbReference type="ARBA" id="ARBA00023239"/>
    </source>
</evidence>
<protein>
    <recommendedName>
        <fullName evidence="5 6">o-succinylbenzoate synthase</fullName>
        <ecNumber evidence="5 6">4.2.1.113</ecNumber>
    </recommendedName>
</protein>
<dbReference type="InterPro" id="IPR010197">
    <property type="entry name" value="OSBS/NAAAR"/>
</dbReference>
<dbReference type="Proteomes" id="UP001081438">
    <property type="component" value="Unassembled WGS sequence"/>
</dbReference>
<keyword evidence="2" id="KW-0479">Metal-binding</keyword>